<protein>
    <recommendedName>
        <fullName evidence="5">Outer membrane protein</fullName>
    </recommendedName>
</protein>
<name>A0A1X1UJ56_9MYCO</name>
<accession>A0A1X1UJ56</accession>
<evidence type="ECO:0000256" key="2">
    <source>
        <dbReference type="ARBA" id="ARBA00023136"/>
    </source>
</evidence>
<comment type="caution">
    <text evidence="3">The sequence shown here is derived from an EMBL/GenBank/DDBJ whole genome shotgun (WGS) entry which is preliminary data.</text>
</comment>
<dbReference type="OrthoDB" id="3536396at2"/>
<dbReference type="RefSeq" id="WP_085199684.1">
    <property type="nucleotide sequence ID" value="NZ_JACKVI010000012.1"/>
</dbReference>
<dbReference type="STRING" id="1260918.AWC06_01335"/>
<evidence type="ECO:0000313" key="3">
    <source>
        <dbReference type="EMBL" id="ORV56875.1"/>
    </source>
</evidence>
<keyword evidence="4" id="KW-1185">Reference proteome</keyword>
<dbReference type="Proteomes" id="UP000194000">
    <property type="component" value="Unassembled WGS sequence"/>
</dbReference>
<proteinExistence type="predicted"/>
<comment type="subcellular location">
    <subcellularLocation>
        <location evidence="1">Membrane</location>
    </subcellularLocation>
</comment>
<dbReference type="GO" id="GO:0016020">
    <property type="term" value="C:membrane"/>
    <property type="evidence" value="ECO:0007669"/>
    <property type="project" value="UniProtKB-SubCell"/>
</dbReference>
<organism evidence="3 4">
    <name type="scientific">Mycobacterium fragae</name>
    <dbReference type="NCBI Taxonomy" id="1260918"/>
    <lineage>
        <taxon>Bacteria</taxon>
        <taxon>Bacillati</taxon>
        <taxon>Actinomycetota</taxon>
        <taxon>Actinomycetes</taxon>
        <taxon>Mycobacteriales</taxon>
        <taxon>Mycobacteriaceae</taxon>
        <taxon>Mycobacterium</taxon>
    </lineage>
</organism>
<gene>
    <name evidence="3" type="ORF">AWC06_01335</name>
</gene>
<dbReference type="PANTHER" id="PTHR37042:SF4">
    <property type="entry name" value="OUTER MEMBRANE PROTEIN RV1973"/>
    <property type="match status" value="1"/>
</dbReference>
<evidence type="ECO:0000313" key="4">
    <source>
        <dbReference type="Proteomes" id="UP000194000"/>
    </source>
</evidence>
<evidence type="ECO:0008006" key="5">
    <source>
        <dbReference type="Google" id="ProtNLM"/>
    </source>
</evidence>
<keyword evidence="2" id="KW-0472">Membrane</keyword>
<dbReference type="AlphaFoldDB" id="A0A1X1UJ56"/>
<dbReference type="PANTHER" id="PTHR37042">
    <property type="entry name" value="OUTER MEMBRANE PROTEIN RV1973"/>
    <property type="match status" value="1"/>
</dbReference>
<reference evidence="3 4" key="1">
    <citation type="submission" date="2016-01" db="EMBL/GenBank/DDBJ databases">
        <title>The new phylogeny of the genus Mycobacterium.</title>
        <authorList>
            <person name="Tarcisio F."/>
            <person name="Conor M."/>
            <person name="Antonella G."/>
            <person name="Elisabetta G."/>
            <person name="Giulia F.S."/>
            <person name="Sara T."/>
            <person name="Anna F."/>
            <person name="Clotilde B."/>
            <person name="Roberto B."/>
            <person name="Veronica D.S."/>
            <person name="Fabio R."/>
            <person name="Monica P."/>
            <person name="Olivier J."/>
            <person name="Enrico T."/>
            <person name="Nicola S."/>
        </authorList>
    </citation>
    <scope>NUCLEOTIDE SEQUENCE [LARGE SCALE GENOMIC DNA]</scope>
    <source>
        <strain evidence="3 4">DSM 45731</strain>
    </source>
</reference>
<dbReference type="EMBL" id="LQOW01000031">
    <property type="protein sequence ID" value="ORV56875.1"/>
    <property type="molecule type" value="Genomic_DNA"/>
</dbReference>
<sequence>MSNLTAIAPPEEDVADADVVDIDEAPAEPGTGSSWTRLLACGVLPALALGVAVGDGYLKWLDGSSRESQTAAEQSVRAATDDTIAILSYRPDTVERDLNGAADRLTGGFRQQYTQLVSDVVAPGAKQQHISAVATVPAAASVSATENHAVVLVFINQTTTIGSDAPTQTTSSVRITLDKVRDRWLISQFDPV</sequence>
<evidence type="ECO:0000256" key="1">
    <source>
        <dbReference type="ARBA" id="ARBA00004370"/>
    </source>
</evidence>